<dbReference type="Gene3D" id="2.40.170.20">
    <property type="entry name" value="TonB-dependent receptor, beta-barrel domain"/>
    <property type="match status" value="1"/>
</dbReference>
<dbReference type="RefSeq" id="WP_150094108.1">
    <property type="nucleotide sequence ID" value="NZ_JBFUOH010000002.1"/>
</dbReference>
<evidence type="ECO:0000256" key="11">
    <source>
        <dbReference type="PROSITE-ProRule" id="PRU01360"/>
    </source>
</evidence>
<keyword evidence="9 15" id="KW-0675">Receptor</keyword>
<dbReference type="AlphaFoldDB" id="A0A5M8FG53"/>
<dbReference type="InterPro" id="IPR012910">
    <property type="entry name" value="Plug_dom"/>
</dbReference>
<evidence type="ECO:0000256" key="10">
    <source>
        <dbReference type="ARBA" id="ARBA00023237"/>
    </source>
</evidence>
<dbReference type="InterPro" id="IPR037066">
    <property type="entry name" value="Plug_dom_sf"/>
</dbReference>
<evidence type="ECO:0000256" key="1">
    <source>
        <dbReference type="ARBA" id="ARBA00004571"/>
    </source>
</evidence>
<keyword evidence="5 11" id="KW-0812">Transmembrane</keyword>
<evidence type="ECO:0000313" key="16">
    <source>
        <dbReference type="Proteomes" id="UP000322981"/>
    </source>
</evidence>
<reference evidence="15 16" key="1">
    <citation type="submission" date="2019-09" db="EMBL/GenBank/DDBJ databases">
        <title>Whole-genome sequence of the purple sulfur bacterium Thiohalocapsa marina DSM 19078.</title>
        <authorList>
            <person name="Kyndt J.A."/>
            <person name="Meyer T.E."/>
        </authorList>
    </citation>
    <scope>NUCLEOTIDE SEQUENCE [LARGE SCALE GENOMIC DNA]</scope>
    <source>
        <strain evidence="15 16">DSM 19078</strain>
    </source>
</reference>
<evidence type="ECO:0000256" key="12">
    <source>
        <dbReference type="RuleBase" id="RU003357"/>
    </source>
</evidence>
<dbReference type="EMBL" id="VWXX01000027">
    <property type="protein sequence ID" value="KAA6183848.1"/>
    <property type="molecule type" value="Genomic_DNA"/>
</dbReference>
<gene>
    <name evidence="15" type="ORF">F2Q65_14420</name>
</gene>
<dbReference type="OrthoDB" id="9815954at2"/>
<keyword evidence="4 11" id="KW-1134">Transmembrane beta strand</keyword>
<evidence type="ECO:0000256" key="3">
    <source>
        <dbReference type="ARBA" id="ARBA00022448"/>
    </source>
</evidence>
<protein>
    <submittedName>
        <fullName evidence="15">TonB-dependent receptor</fullName>
    </submittedName>
</protein>
<keyword evidence="6" id="KW-0732">Signal</keyword>
<dbReference type="Proteomes" id="UP000322981">
    <property type="component" value="Unassembled WGS sequence"/>
</dbReference>
<evidence type="ECO:0000259" key="14">
    <source>
        <dbReference type="Pfam" id="PF07715"/>
    </source>
</evidence>
<keyword evidence="3 11" id="KW-0813">Transport</keyword>
<proteinExistence type="inferred from homology"/>
<evidence type="ECO:0000256" key="8">
    <source>
        <dbReference type="ARBA" id="ARBA00023136"/>
    </source>
</evidence>
<evidence type="ECO:0000313" key="15">
    <source>
        <dbReference type="EMBL" id="KAA6183848.1"/>
    </source>
</evidence>
<evidence type="ECO:0000256" key="7">
    <source>
        <dbReference type="ARBA" id="ARBA00023077"/>
    </source>
</evidence>
<dbReference type="CDD" id="cd01347">
    <property type="entry name" value="ligand_gated_channel"/>
    <property type="match status" value="1"/>
</dbReference>
<keyword evidence="10 11" id="KW-0998">Cell outer membrane</keyword>
<comment type="similarity">
    <text evidence="2">Belongs to the TonB-dependent receptor family. Hemoglobin/haptoglobin binding protein subfamily.</text>
</comment>
<accession>A0A5M8FG53</accession>
<dbReference type="GO" id="GO:0015344">
    <property type="term" value="F:siderophore uptake transmembrane transporter activity"/>
    <property type="evidence" value="ECO:0007669"/>
    <property type="project" value="TreeGrafter"/>
</dbReference>
<dbReference type="InterPro" id="IPR036942">
    <property type="entry name" value="Beta-barrel_TonB_sf"/>
</dbReference>
<dbReference type="Gene3D" id="2.170.130.10">
    <property type="entry name" value="TonB-dependent receptor, plug domain"/>
    <property type="match status" value="1"/>
</dbReference>
<dbReference type="PROSITE" id="PS52016">
    <property type="entry name" value="TONB_DEPENDENT_REC_3"/>
    <property type="match status" value="1"/>
</dbReference>
<evidence type="ECO:0000256" key="9">
    <source>
        <dbReference type="ARBA" id="ARBA00023170"/>
    </source>
</evidence>
<keyword evidence="7 12" id="KW-0798">TonB box</keyword>
<dbReference type="GO" id="GO:0009279">
    <property type="term" value="C:cell outer membrane"/>
    <property type="evidence" value="ECO:0007669"/>
    <property type="project" value="UniProtKB-SubCell"/>
</dbReference>
<evidence type="ECO:0000256" key="5">
    <source>
        <dbReference type="ARBA" id="ARBA00022692"/>
    </source>
</evidence>
<dbReference type="SUPFAM" id="SSF56935">
    <property type="entry name" value="Porins"/>
    <property type="match status" value="1"/>
</dbReference>
<evidence type="ECO:0000259" key="13">
    <source>
        <dbReference type="Pfam" id="PF00593"/>
    </source>
</evidence>
<dbReference type="PANTHER" id="PTHR30069">
    <property type="entry name" value="TONB-DEPENDENT OUTER MEMBRANE RECEPTOR"/>
    <property type="match status" value="1"/>
</dbReference>
<keyword evidence="16" id="KW-1185">Reference proteome</keyword>
<dbReference type="Pfam" id="PF00593">
    <property type="entry name" value="TonB_dep_Rec_b-barrel"/>
    <property type="match status" value="1"/>
</dbReference>
<comment type="subcellular location">
    <subcellularLocation>
        <location evidence="1 11">Cell outer membrane</location>
        <topology evidence="1 11">Multi-pass membrane protein</topology>
    </subcellularLocation>
</comment>
<dbReference type="PANTHER" id="PTHR30069:SF29">
    <property type="entry name" value="HEMOGLOBIN AND HEMOGLOBIN-HAPTOGLOBIN-BINDING PROTEIN 1-RELATED"/>
    <property type="match status" value="1"/>
</dbReference>
<dbReference type="Pfam" id="PF07715">
    <property type="entry name" value="Plug"/>
    <property type="match status" value="1"/>
</dbReference>
<dbReference type="InterPro" id="IPR000531">
    <property type="entry name" value="Beta-barrel_TonB"/>
</dbReference>
<feature type="domain" description="TonB-dependent receptor-like beta-barrel" evidence="13">
    <location>
        <begin position="269"/>
        <end position="653"/>
    </location>
</feature>
<evidence type="ECO:0000256" key="4">
    <source>
        <dbReference type="ARBA" id="ARBA00022452"/>
    </source>
</evidence>
<sequence>MDESAVTRPRAGRTRRQAPSAGLIAGLVLLAGIATAHSEAQALNQAPNQPPAQARNDAARLQDLMALLEQETELATRSGMNADFVPGMATILIGEDLMARGVRTVSEALALVPGISEGIEMTGERQILSRGVGYGYASGNLKILLDGVSMNATLYATANPVLNIPIEQVERIEVIRGPGASVHGEYAYAGVIDVITRKRQRSLGAQVMDGGDRGTVWGGGGAWYWQDGTRELSASFNVLGLDGDAGVDVAQDGLYVIDLPSLSNAPGPSNESRRYRGLFANLNWRDFFLAVKLLDDDYGDHFGVNHFLPPDDDRLASRQGYQSLQIGADLTLSGDLSTRLRLEALRYERDRDDLFVFPADLFTTDPVYMSQNYQETRYLAAADIHWRPNDRHQVLLGLEASHVEVDEATWDWPEEFAIDYPWLDDSLNRRILSLVAQDVYRLGERVTLTGALRLDDYSDASTYLNPRLAAVWRVNDENILKLQYARAFRPPTFYELAYPGELTDSVEAGEIATYELGYILRKHSWKARMILFHSELTDPIIFDDEQSGYANSSDVRLRGAELEYEQRLGAHLRLDANLSYVDSLDRGTDRPLAGGTDLLGNLALLWQPVEPWTAALQLRYVGERERRPDDTRPPVDAYTTADLTLSYGSASAGGVFAHLGVKNLTNADVRYPDQPAGFPGLPLPYLDDYPRPGRHWWASVGFAF</sequence>
<feature type="domain" description="TonB-dependent receptor plug" evidence="14">
    <location>
        <begin position="85"/>
        <end position="191"/>
    </location>
</feature>
<evidence type="ECO:0000256" key="2">
    <source>
        <dbReference type="ARBA" id="ARBA00008143"/>
    </source>
</evidence>
<dbReference type="GO" id="GO:0044718">
    <property type="term" value="P:siderophore transmembrane transport"/>
    <property type="evidence" value="ECO:0007669"/>
    <property type="project" value="TreeGrafter"/>
</dbReference>
<keyword evidence="8 11" id="KW-0472">Membrane</keyword>
<dbReference type="InterPro" id="IPR039426">
    <property type="entry name" value="TonB-dep_rcpt-like"/>
</dbReference>
<evidence type="ECO:0000256" key="6">
    <source>
        <dbReference type="ARBA" id="ARBA00022729"/>
    </source>
</evidence>
<name>A0A5M8FG53_9GAMM</name>
<comment type="caution">
    <text evidence="15">The sequence shown here is derived from an EMBL/GenBank/DDBJ whole genome shotgun (WGS) entry which is preliminary data.</text>
</comment>
<organism evidence="15 16">
    <name type="scientific">Thiohalocapsa marina</name>
    <dbReference type="NCBI Taxonomy" id="424902"/>
    <lineage>
        <taxon>Bacteria</taxon>
        <taxon>Pseudomonadati</taxon>
        <taxon>Pseudomonadota</taxon>
        <taxon>Gammaproteobacteria</taxon>
        <taxon>Chromatiales</taxon>
        <taxon>Chromatiaceae</taxon>
        <taxon>Thiohalocapsa</taxon>
    </lineage>
</organism>